<dbReference type="Proteomes" id="UP000034085">
    <property type="component" value="Chromosome"/>
</dbReference>
<evidence type="ECO:0000256" key="1">
    <source>
        <dbReference type="SAM" id="SignalP"/>
    </source>
</evidence>
<feature type="chain" id="PRO_5002509420" evidence="1">
    <location>
        <begin position="28"/>
        <end position="405"/>
    </location>
</feature>
<sequence length="405" mass="42972">MMKASISMITRCVSLALLVSAVPSVNAATNWMEARGDAMGGTGVASAHYGTAALSNPALLTTSGPTDDFSLVLPSMGAQVSDPDKTVDKADDVKDLWDRFDSAVANQSGVSESAAALKSKLQDLKNTHANGQVGASVIATVPNQTLPFAVVVKSWGTVSVDGKVSDHDLEYLDKVADGTIPPSAVDTDSLTSRAYGRAAVITDVGVAMAHEFETAGHAWSFGITPKYQRVDLFNYNVSVSNFDKNDIDSSEYRNTKTGFNADVGLSTNLNDNWTLGLAVQNIIPRSIDTKEVNGEKGTFKIKPQATAGASWHNSFITTALDVDLTEASGFTSDNKRQFASLGAEINAWNWMQVRAGYRQNMASGEGNAFTAGLGFSPFDVVHLDITGIAGTDRTYGAVAQLQFTF</sequence>
<gene>
    <name evidence="2" type="ORF">F384_25760</name>
</gene>
<protein>
    <submittedName>
        <fullName evidence="2">Conjugal transfer protein TraF</fullName>
    </submittedName>
</protein>
<dbReference type="OrthoDB" id="6077588at2"/>
<feature type="signal peptide" evidence="1">
    <location>
        <begin position="1"/>
        <end position="27"/>
    </location>
</feature>
<evidence type="ECO:0000313" key="3">
    <source>
        <dbReference type="Proteomes" id="UP000034085"/>
    </source>
</evidence>
<dbReference type="Gene3D" id="2.40.160.60">
    <property type="entry name" value="Outer membrane protein transport protein (OMPP1/FadL/TodX)"/>
    <property type="match status" value="1"/>
</dbReference>
<dbReference type="EMBL" id="CP011132">
    <property type="protein sequence ID" value="AKE61735.1"/>
    <property type="molecule type" value="Genomic_DNA"/>
</dbReference>
<keyword evidence="1" id="KW-0732">Signal</keyword>
<dbReference type="PATRIC" id="fig|1261127.3.peg.5338"/>
<accession>A0A0F6RI64</accession>
<dbReference type="InterPro" id="IPR032811">
    <property type="entry name" value="Put_conjugal_transfer"/>
</dbReference>
<name>A0A0F6RI64_CITAM</name>
<dbReference type="HOGENOM" id="CLU_037007_1_0_6"/>
<proteinExistence type="predicted"/>
<evidence type="ECO:0000313" key="2">
    <source>
        <dbReference type="EMBL" id="AKE61735.1"/>
    </source>
</evidence>
<dbReference type="Pfam" id="PF13729">
    <property type="entry name" value="TraF_2"/>
    <property type="match status" value="1"/>
</dbReference>
<reference evidence="2 3" key="1">
    <citation type="journal article" date="2013" name="Appl. Microbiol. Biotechnol.">
        <title>Glycerol assimilation and production of 1,3-propanediol by Citrobacter amalonaticus Y19.</title>
        <authorList>
            <person name="Ainala S.K."/>
            <person name="Ashok S."/>
            <person name="Ko Y."/>
            <person name="Park S."/>
        </authorList>
    </citation>
    <scope>NUCLEOTIDE SEQUENCE [LARGE SCALE GENOMIC DNA]</scope>
    <source>
        <strain evidence="2 3">Y19</strain>
    </source>
</reference>
<dbReference type="AlphaFoldDB" id="A0A0F6RI64"/>
<organism evidence="2 3">
    <name type="scientific">Citrobacter amalonaticus Y19</name>
    <dbReference type="NCBI Taxonomy" id="1261127"/>
    <lineage>
        <taxon>Bacteria</taxon>
        <taxon>Pseudomonadati</taxon>
        <taxon>Pseudomonadota</taxon>
        <taxon>Gammaproteobacteria</taxon>
        <taxon>Enterobacterales</taxon>
        <taxon>Enterobacteriaceae</taxon>
        <taxon>Citrobacter</taxon>
    </lineage>
</organism>
<dbReference type="KEGG" id="cama:F384_25760"/>